<feature type="compositionally biased region" description="Low complexity" evidence="1">
    <location>
        <begin position="1"/>
        <end position="17"/>
    </location>
</feature>
<comment type="caution">
    <text evidence="3">The sequence shown here is derived from an EMBL/GenBank/DDBJ whole genome shotgun (WGS) entry which is preliminary data.</text>
</comment>
<proteinExistence type="predicted"/>
<evidence type="ECO:0000256" key="1">
    <source>
        <dbReference type="SAM" id="MobiDB-lite"/>
    </source>
</evidence>
<dbReference type="AlphaFoldDB" id="A0A502FVL4"/>
<evidence type="ECO:0000313" key="4">
    <source>
        <dbReference type="Proteomes" id="UP000317078"/>
    </source>
</evidence>
<dbReference type="EMBL" id="RCZP01000017">
    <property type="protein sequence ID" value="TPG53430.1"/>
    <property type="molecule type" value="Genomic_DNA"/>
</dbReference>
<sequence>MAPRGRGARPGHGVRPPAGAPRPLPGTSPAGLRRRRLGRRAALAALLGASACGLPPGSLTRPESLPEGFPDPLAGLPLRPLGVVAVDTERLGADGLSGLHVAPDLTLTAISDRGRWCQARLLLSPEGAPLGLEAPRSGPLRDIAGRPFQGFLGDAECLAALPDGSWLVGFERLHRIQRYRHLDGPAEPAPSPPGLAQWPGNGALESLGVLPDGRWLAIAESERPPGDEGARVAWIGGPRAWRRFAYRPAPGHDPSDLCPLPDGGALVLERHAAFPEGFSARLTRLPPLPDRPGTLEGELVARLAPPLPSDNWEGVSAFRHRGRDLVAVVSDDNQLFFQRTLLMVLAWTDQPAA</sequence>
<accession>A0A502FVL4</accession>
<dbReference type="InterPro" id="IPR027372">
    <property type="entry name" value="Phytase-like_dom"/>
</dbReference>
<feature type="domain" description="Phytase-like" evidence="2">
    <location>
        <begin position="94"/>
        <end position="333"/>
    </location>
</feature>
<dbReference type="Pfam" id="PF13449">
    <property type="entry name" value="Phytase-like"/>
    <property type="match status" value="1"/>
</dbReference>
<keyword evidence="4" id="KW-1185">Reference proteome</keyword>
<gene>
    <name evidence="3" type="ORF">EAH89_16525</name>
</gene>
<evidence type="ECO:0000313" key="3">
    <source>
        <dbReference type="EMBL" id="TPG53430.1"/>
    </source>
</evidence>
<dbReference type="Proteomes" id="UP000317078">
    <property type="component" value="Unassembled WGS sequence"/>
</dbReference>
<protein>
    <submittedName>
        <fullName evidence="3">Esterase-like activity of phytase family protein</fullName>
    </submittedName>
</protein>
<organism evidence="3 4">
    <name type="scientific">Muricoccus nepalensis</name>
    <dbReference type="NCBI Taxonomy" id="1854500"/>
    <lineage>
        <taxon>Bacteria</taxon>
        <taxon>Pseudomonadati</taxon>
        <taxon>Pseudomonadota</taxon>
        <taxon>Alphaproteobacteria</taxon>
        <taxon>Acetobacterales</taxon>
        <taxon>Roseomonadaceae</taxon>
        <taxon>Muricoccus</taxon>
    </lineage>
</organism>
<dbReference type="SUPFAM" id="SSF63829">
    <property type="entry name" value="Calcium-dependent phosphotriesterase"/>
    <property type="match status" value="1"/>
</dbReference>
<name>A0A502FVL4_9PROT</name>
<feature type="region of interest" description="Disordered" evidence="1">
    <location>
        <begin position="1"/>
        <end position="32"/>
    </location>
</feature>
<evidence type="ECO:0000259" key="2">
    <source>
        <dbReference type="Pfam" id="PF13449"/>
    </source>
</evidence>
<reference evidence="3 4" key="1">
    <citation type="journal article" date="2019" name="Environ. Microbiol.">
        <title>Species interactions and distinct microbial communities in high Arctic permafrost affected cryosols are associated with the CH4 and CO2 gas fluxes.</title>
        <authorList>
            <person name="Altshuler I."/>
            <person name="Hamel J."/>
            <person name="Turney S."/>
            <person name="Magnuson E."/>
            <person name="Levesque R."/>
            <person name="Greer C."/>
            <person name="Whyte L.G."/>
        </authorList>
    </citation>
    <scope>NUCLEOTIDE SEQUENCE [LARGE SCALE GENOMIC DNA]</scope>
    <source>
        <strain evidence="3 4">S9.3B</strain>
    </source>
</reference>